<feature type="compositionally biased region" description="Basic and acidic residues" evidence="2">
    <location>
        <begin position="61"/>
        <end position="70"/>
    </location>
</feature>
<feature type="compositionally biased region" description="Basic and acidic residues" evidence="2">
    <location>
        <begin position="239"/>
        <end position="257"/>
    </location>
</feature>
<protein>
    <recommendedName>
        <fullName evidence="3">UVR domain-containing protein</fullName>
    </recommendedName>
</protein>
<dbReference type="PROSITE" id="PS50151">
    <property type="entry name" value="UVR"/>
    <property type="match status" value="1"/>
</dbReference>
<feature type="compositionally biased region" description="Basic and acidic residues" evidence="2">
    <location>
        <begin position="600"/>
        <end position="626"/>
    </location>
</feature>
<feature type="coiled-coil region" evidence="1">
    <location>
        <begin position="1728"/>
        <end position="1804"/>
    </location>
</feature>
<feature type="compositionally biased region" description="Basic and acidic residues" evidence="2">
    <location>
        <begin position="113"/>
        <end position="124"/>
    </location>
</feature>
<dbReference type="PANTHER" id="PTHR15742:SF5">
    <property type="entry name" value="GIRDIN"/>
    <property type="match status" value="1"/>
</dbReference>
<feature type="domain" description="UVR" evidence="3">
    <location>
        <begin position="496"/>
        <end position="531"/>
    </location>
</feature>
<feature type="region of interest" description="Disordered" evidence="2">
    <location>
        <begin position="993"/>
        <end position="1106"/>
    </location>
</feature>
<feature type="coiled-coil region" evidence="1">
    <location>
        <begin position="1539"/>
        <end position="1635"/>
    </location>
</feature>
<feature type="coiled-coil region" evidence="1">
    <location>
        <begin position="1832"/>
        <end position="1859"/>
    </location>
</feature>
<feature type="region of interest" description="Disordered" evidence="2">
    <location>
        <begin position="34"/>
        <end position="320"/>
    </location>
</feature>
<feature type="compositionally biased region" description="Low complexity" evidence="2">
    <location>
        <begin position="224"/>
        <end position="238"/>
    </location>
</feature>
<keyword evidence="1" id="KW-0175">Coiled coil</keyword>
<feature type="compositionally biased region" description="Basic and acidic residues" evidence="2">
    <location>
        <begin position="1135"/>
        <end position="1155"/>
    </location>
</feature>
<feature type="compositionally biased region" description="Polar residues" evidence="2">
    <location>
        <begin position="633"/>
        <end position="649"/>
    </location>
</feature>
<accession>A0AAW0XLL3</accession>
<feature type="compositionally biased region" description="Low complexity" evidence="2">
    <location>
        <begin position="258"/>
        <end position="297"/>
    </location>
</feature>
<feature type="compositionally biased region" description="Polar residues" evidence="2">
    <location>
        <begin position="2053"/>
        <end position="2067"/>
    </location>
</feature>
<feature type="coiled-coil region" evidence="1">
    <location>
        <begin position="858"/>
        <end position="942"/>
    </location>
</feature>
<comment type="caution">
    <text evidence="4">The sequence shown here is derived from an EMBL/GenBank/DDBJ whole genome shotgun (WGS) entry which is preliminary data.</text>
</comment>
<feature type="region of interest" description="Disordered" evidence="2">
    <location>
        <begin position="1135"/>
        <end position="1225"/>
    </location>
</feature>
<feature type="region of interest" description="Disordered" evidence="2">
    <location>
        <begin position="600"/>
        <end position="756"/>
    </location>
</feature>
<sequence>MPKVSDPLCPLGFHPQTRWPNRCKRCFRDYNDHKSVKEQSGSTSSLNSLTSYDPNTNSFIRRQDDDRGKDSSGYGSRDSLVSSSSRAKGESESPGAYRRTRSDLSAELISRANAEEERHQEKKSSLSSNSSKSWNKSRPVSWSAQDLRAAVDEAKEQIRSSREDLHRLYGSSRSLSQDLGSLGDLRDGSKDLSNNTDKDTSTGYSSFSSYLAMRTKSPARPALSRTSSLQGTSSTSSSVRRDEEETSKKKEEEEPKSTKFSSEIKTSTPSSSSNVSDTKPSRSSLSSLSEGKTLKSSILPSISETKPPKPPSRLKPSIKLGEIKEATIDEKPKKSIVSLRNEGYSWNREVKSEDDSADATYVIQLSKPKKEPKRVEIDLQSELDRLQKELKEKVKQIEELSEKSETLERENKELMGKKPKFGDVRKQAELTKMQQKYDDLSEDMKNKNKEIKDLKKEIDKRPLPKDVEKTMEDLRSKLQAAEQLCEELMDENEDYKKEIRALEEEIEEMQDNFREEQADEYRDLKRELEQTAKNCRVLQFKLKKAERRSDMLERDKTEIEEKLSELQVGEGDVDRAEKIKMLEKEVNLAKDVSVKMHEEMEKMRQQLESAEQDKKKLTEKVQDKPVKPGGKYSRSQMMGRQGSQDNTDQLMRDLQDSAEREQDLKDQLKFAEEETKNLRKKVSRVEEENETLALQLKKMSNKAKAIRQKSLERTGSLERSSSLERGSLSRQGSTEKPPVKEPDEGITEDLDPTELKLQLELNEQESSVLRRKIEGLESENERLQKEIKSVLAATESRAIQGDSGLETRKLEKEAELLRAQVLQVEKENERLCDDNTRLQLRVVKRLPLSGTESSYIERQVMDDKVRRLEKKLKEANEKLKTLQVTAAVNVPGTEAEGKTLGPAGSSEVVKLKQEKDRLQGHLEDKDNEIGGLKKKVDDLQVKYDKVFRDCEEMKRSSSYKDRTPKVPKDFTPKATLIKWVNELESECASLHMALTNADKKKKGRPGSEDMTNSRDLEDKLQRERERNEELTRQLKEEREKLDKPLAPKRWSGSHEDDLRRYEDKINTLKKELSQEKERNDELKTKLGEGSTAGSEELRSAQSEKHKLQKELLATQQTVTILEKKLKETEENLKMVERTEKKSKSALEKLESKLGEEMNNLTVAEERQKELTSSWFKERDDLKRELSDSKKAKEKSERDLRSVKRTRDNLESKLEEERQRADDALVTKRKINEELRAVKNEKEELSQEISQLKENISQLEKAKDTSGSKQKRELDTLRKEKEDIISRMTALEIELKAEQKRRERLEKETGNLRNNAKAEVELKKLKEDMETLRQEYKDLEKTRNKEKKESEELRTRYDLLEEDYVVQKAQFTMNRESIEQEYEKLKKDHNTIESELKTLRETYNVRQDTWIKEKLNMQDQLRELENRLNKVSSDPASYSERKRLKDIIEDKNHQIEQLKRDEDSLKDQASYYRRESEDLRHKVEDLEKLQQINEKRTSSLANDTSSYDNTIRELRAKLTSTEKTHKSDLTKIKMKYDSKLKAMTEEVSTLTQHMTKYRRERDTYKEMLDGTQRTIAELKGNTTFRASRADNASEAQQHLLETQELHAQITEFEDKLADARLENTKLKNEVIDQKTNFEIQLCDLQTKLNEYEEDRLLGGGSRRVPGLRTRLELNWQKEREEQQRLIQETATLAKDLRQTLYEVERERDLERLEAKRKIDQLKKTVGQETSDTKTKVQELQRDLLELREAHAKLRQINEKLRREKDRTEVEREAMRDKFLGTSREHLNQQSKMERLMDEMKKVKDLAPLVLGEAIDGKDGSLTKLPGDAKPKTKEEFTESLKKACRNMEELKRMMNLSDDKDRLRRAPSFRRALSDLDSEDEGLPLRPRSQQRGTLHKPGSKSQRSTLYRKTQSLDHQMAEDRNKIWVSTDAGSTTSIDSTMTDDMRRAKYDRDVSLDRISTGSQTSELDAVGEKKKKSVKGMLSKLTKSRSIEETSTGGSIVGAGVKAMGVGMGGSGSDIPTEVEKESKVKKIKGLFKIGQASRSHSTDRSTGREGSSGKTTSTAYESDTASITSITSLESNASTNVPPVLRRFRTRAQPGIMTKAQSISAIGRQGSHETDV</sequence>
<feature type="compositionally biased region" description="Basic and acidic residues" evidence="2">
    <location>
        <begin position="650"/>
        <end position="677"/>
    </location>
</feature>
<feature type="region of interest" description="Disordered" evidence="2">
    <location>
        <begin position="2096"/>
        <end position="2121"/>
    </location>
</feature>
<feature type="compositionally biased region" description="Low complexity" evidence="2">
    <location>
        <begin position="717"/>
        <end position="732"/>
    </location>
</feature>
<feature type="compositionally biased region" description="Basic and acidic residues" evidence="2">
    <location>
        <begin position="1095"/>
        <end position="1106"/>
    </location>
</feature>
<organism evidence="4 5">
    <name type="scientific">Cherax quadricarinatus</name>
    <name type="common">Australian red claw crayfish</name>
    <dbReference type="NCBI Taxonomy" id="27406"/>
    <lineage>
        <taxon>Eukaryota</taxon>
        <taxon>Metazoa</taxon>
        <taxon>Ecdysozoa</taxon>
        <taxon>Arthropoda</taxon>
        <taxon>Crustacea</taxon>
        <taxon>Multicrustacea</taxon>
        <taxon>Malacostraca</taxon>
        <taxon>Eumalacostraca</taxon>
        <taxon>Eucarida</taxon>
        <taxon>Decapoda</taxon>
        <taxon>Pleocyemata</taxon>
        <taxon>Astacidea</taxon>
        <taxon>Parastacoidea</taxon>
        <taxon>Parastacidae</taxon>
        <taxon>Cherax</taxon>
    </lineage>
</organism>
<dbReference type="EMBL" id="JARKIK010000019">
    <property type="protein sequence ID" value="KAK8745425.1"/>
    <property type="molecule type" value="Genomic_DNA"/>
</dbReference>
<evidence type="ECO:0000313" key="5">
    <source>
        <dbReference type="Proteomes" id="UP001445076"/>
    </source>
</evidence>
<feature type="coiled-coil region" evidence="1">
    <location>
        <begin position="759"/>
        <end position="834"/>
    </location>
</feature>
<feature type="compositionally biased region" description="Low complexity" evidence="2">
    <location>
        <begin position="40"/>
        <end position="51"/>
    </location>
</feature>
<feature type="compositionally biased region" description="Basic and acidic residues" evidence="2">
    <location>
        <begin position="1005"/>
        <end position="1045"/>
    </location>
</feature>
<evidence type="ECO:0000256" key="2">
    <source>
        <dbReference type="SAM" id="MobiDB-lite"/>
    </source>
</evidence>
<feature type="compositionally biased region" description="Basic and acidic residues" evidence="2">
    <location>
        <begin position="1163"/>
        <end position="1225"/>
    </location>
</feature>
<reference evidence="4 5" key="1">
    <citation type="journal article" date="2024" name="BMC Genomics">
        <title>Genome assembly of redclaw crayfish (Cherax quadricarinatus) provides insights into its immune adaptation and hypoxia tolerance.</title>
        <authorList>
            <person name="Liu Z."/>
            <person name="Zheng J."/>
            <person name="Li H."/>
            <person name="Fang K."/>
            <person name="Wang S."/>
            <person name="He J."/>
            <person name="Zhou D."/>
            <person name="Weng S."/>
            <person name="Chi M."/>
            <person name="Gu Z."/>
            <person name="He J."/>
            <person name="Li F."/>
            <person name="Wang M."/>
        </authorList>
    </citation>
    <scope>NUCLEOTIDE SEQUENCE [LARGE SCALE GENOMIC DNA]</scope>
    <source>
        <strain evidence="4">ZL_2023a</strain>
    </source>
</reference>
<feature type="compositionally biased region" description="Basic and acidic residues" evidence="2">
    <location>
        <begin position="1052"/>
        <end position="1086"/>
    </location>
</feature>
<feature type="compositionally biased region" description="Basic and acidic residues" evidence="2">
    <location>
        <begin position="184"/>
        <end position="200"/>
    </location>
</feature>
<keyword evidence="5" id="KW-1185">Reference proteome</keyword>
<feature type="coiled-coil region" evidence="1">
    <location>
        <begin position="376"/>
        <end position="562"/>
    </location>
</feature>
<dbReference type="PANTHER" id="PTHR15742">
    <property type="entry name" value="GIRDIN"/>
    <property type="match status" value="1"/>
</dbReference>
<evidence type="ECO:0000256" key="1">
    <source>
        <dbReference type="SAM" id="Coils"/>
    </source>
</evidence>
<dbReference type="Gene3D" id="1.10.287.1490">
    <property type="match status" value="1"/>
</dbReference>
<feature type="region of interest" description="Disordered" evidence="2">
    <location>
        <begin position="2039"/>
        <end position="2067"/>
    </location>
</feature>
<feature type="compositionally biased region" description="Basic and acidic residues" evidence="2">
    <location>
        <begin position="149"/>
        <end position="167"/>
    </location>
</feature>
<proteinExistence type="predicted"/>
<feature type="region of interest" description="Disordered" evidence="2">
    <location>
        <begin position="1872"/>
        <end position="1907"/>
    </location>
</feature>
<feature type="compositionally biased region" description="Low complexity" evidence="2">
    <location>
        <begin position="170"/>
        <end position="183"/>
    </location>
</feature>
<dbReference type="Proteomes" id="UP001445076">
    <property type="component" value="Unassembled WGS sequence"/>
</dbReference>
<feature type="compositionally biased region" description="Low complexity" evidence="2">
    <location>
        <begin position="71"/>
        <end position="86"/>
    </location>
</feature>
<gene>
    <name evidence="4" type="ORF">OTU49_000183</name>
</gene>
<evidence type="ECO:0000259" key="3">
    <source>
        <dbReference type="PROSITE" id="PS50151"/>
    </source>
</evidence>
<name>A0AAW0XLL3_CHEQU</name>
<evidence type="ECO:0000313" key="4">
    <source>
        <dbReference type="EMBL" id="KAK8745425.1"/>
    </source>
</evidence>
<dbReference type="InterPro" id="IPR001943">
    <property type="entry name" value="UVR_dom"/>
</dbReference>
<dbReference type="InterPro" id="IPR049885">
    <property type="entry name" value="MTCL1-3"/>
</dbReference>
<feature type="compositionally biased region" description="Low complexity" evidence="2">
    <location>
        <begin position="125"/>
        <end position="137"/>
    </location>
</feature>